<dbReference type="FunFam" id="2.90.10.10:FF:000026">
    <property type="entry name" value="Serine/threonine-protein kinase"/>
    <property type="match status" value="1"/>
</dbReference>
<keyword evidence="22" id="KW-1185">Reference proteome</keyword>
<dbReference type="SUPFAM" id="SSF56112">
    <property type="entry name" value="Protein kinase-like (PK-like)"/>
    <property type="match status" value="1"/>
</dbReference>
<feature type="domain" description="Protein kinase" evidence="20">
    <location>
        <begin position="485"/>
        <end position="765"/>
    </location>
</feature>
<dbReference type="GO" id="GO:0004674">
    <property type="term" value="F:protein serine/threonine kinase activity"/>
    <property type="evidence" value="ECO:0007669"/>
    <property type="project" value="UniProtKB-KW"/>
</dbReference>
<keyword evidence="16" id="KW-0325">Glycoprotein</keyword>
<proteinExistence type="predicted"/>
<evidence type="ECO:0000256" key="15">
    <source>
        <dbReference type="ARBA" id="ARBA00023170"/>
    </source>
</evidence>
<reference evidence="21 22" key="1">
    <citation type="submission" date="2020-04" db="EMBL/GenBank/DDBJ databases">
        <title>Plant Genome Project.</title>
        <authorList>
            <person name="Zhang R.-G."/>
        </authorList>
    </citation>
    <scope>NUCLEOTIDE SEQUENCE [LARGE SCALE GENOMIC DNA]</scope>
    <source>
        <strain evidence="21">YNK0</strain>
        <tissue evidence="21">Leaf</tissue>
    </source>
</reference>
<keyword evidence="13" id="KW-0472">Membrane</keyword>
<evidence type="ECO:0000256" key="16">
    <source>
        <dbReference type="ARBA" id="ARBA00023180"/>
    </source>
</evidence>
<evidence type="ECO:0000256" key="1">
    <source>
        <dbReference type="ARBA" id="ARBA00004479"/>
    </source>
</evidence>
<evidence type="ECO:0000256" key="3">
    <source>
        <dbReference type="ARBA" id="ARBA00022527"/>
    </source>
</evidence>
<gene>
    <name evidence="21" type="ORF">HHK36_004230</name>
</gene>
<keyword evidence="7" id="KW-0732">Signal</keyword>
<dbReference type="GO" id="GO:0016020">
    <property type="term" value="C:membrane"/>
    <property type="evidence" value="ECO:0007669"/>
    <property type="project" value="UniProtKB-SubCell"/>
</dbReference>
<dbReference type="Proteomes" id="UP000655225">
    <property type="component" value="Unassembled WGS sequence"/>
</dbReference>
<organism evidence="21 22">
    <name type="scientific">Tetracentron sinense</name>
    <name type="common">Spur-leaf</name>
    <dbReference type="NCBI Taxonomy" id="13715"/>
    <lineage>
        <taxon>Eukaryota</taxon>
        <taxon>Viridiplantae</taxon>
        <taxon>Streptophyta</taxon>
        <taxon>Embryophyta</taxon>
        <taxon>Tracheophyta</taxon>
        <taxon>Spermatophyta</taxon>
        <taxon>Magnoliopsida</taxon>
        <taxon>Trochodendrales</taxon>
        <taxon>Trochodendraceae</taxon>
        <taxon>Tetracentron</taxon>
    </lineage>
</organism>
<dbReference type="PROSITE" id="PS00107">
    <property type="entry name" value="PROTEIN_KINASE_ATP"/>
    <property type="match status" value="1"/>
</dbReference>
<evidence type="ECO:0000256" key="19">
    <source>
        <dbReference type="PROSITE-ProRule" id="PRU10141"/>
    </source>
</evidence>
<dbReference type="OrthoDB" id="818024at2759"/>
<evidence type="ECO:0000256" key="7">
    <source>
        <dbReference type="ARBA" id="ARBA00022729"/>
    </source>
</evidence>
<evidence type="ECO:0000256" key="12">
    <source>
        <dbReference type="ARBA" id="ARBA00022989"/>
    </source>
</evidence>
<keyword evidence="15" id="KW-0675">Receptor</keyword>
<keyword evidence="11 19" id="KW-0067">ATP-binding</keyword>
<evidence type="ECO:0000313" key="21">
    <source>
        <dbReference type="EMBL" id="KAF8411672.1"/>
    </source>
</evidence>
<evidence type="ECO:0000256" key="4">
    <source>
        <dbReference type="ARBA" id="ARBA00022536"/>
    </source>
</evidence>
<sequence>MSQQHPSPSEILPVEDLVDDVCLRLSIEYLNEPITVAPQLLVSTLSECHNSIIGKGAIRSKHCDDKEMELKETRQIKLVGPCLGAELFNLESWPLYQIAVRSSMPETGELKASMAVHTKDRTNPPFSSMTCRRGGGVGGDQFQNGLSMSSNVQKNLLYFVIFIIRSNELVISSLNRLILQRALGQVEQITDATQRALTASMLDSGSFVLYDSNFYNVWASFDYPTGTLLVGQKLVQNASLYSITSETNYSTGRFKLGMQRNGNLVAYPLRNFVTNGYSYWSTLTADAGYIDVSLNLDEDGRLYLRNSSGISVKNLTMGGFPADKTFVYRTTFDVDGILRLYLHQIGMNGSSNSSVTLANVAWEDGDYEFWKFVSEEVCLQACLEDCNCVVAMYRNQTCFKQKLPMRYGKKNASGETRTLVKIRSGSSSVDPSPDGVVVINKLTKRLGKEFLIAGLVISRNASPSDFVDEINLRSFAYNELVEATDNFKEELGKGASGRVYKGSLTNNGGREIAVKRVEKVVEEGEREFRNEMKVIGRTHHKNLVRLLGFCSEGSKRLLVYEYMKNGSLGALLYKAKTCRGWDERVRISLEIARGILYLHEEWETRIIHCDIKPHNILMDQSWSARISDFGLSKLLNPDQTRTYTTPRGTRGYEAPEWHKNTPITVKADVYGYGILLLEIICCRKNIDMSLVDEEIVLMDWVYSCYDTGELGKVVGGEEVEEEALERMVKVGLWCVQTEPALRPSMKKVVLMLEETDDTAASTIFFC</sequence>
<dbReference type="InterPro" id="IPR000719">
    <property type="entry name" value="Prot_kinase_dom"/>
</dbReference>
<dbReference type="Gene3D" id="1.10.510.10">
    <property type="entry name" value="Transferase(Phosphotransferase) domain 1"/>
    <property type="match status" value="1"/>
</dbReference>
<comment type="subcellular location">
    <subcellularLocation>
        <location evidence="1">Membrane</location>
        <topology evidence="1">Single-pass type I membrane protein</topology>
    </subcellularLocation>
</comment>
<dbReference type="InterPro" id="IPR008271">
    <property type="entry name" value="Ser/Thr_kinase_AS"/>
</dbReference>
<evidence type="ECO:0000256" key="18">
    <source>
        <dbReference type="ARBA" id="ARBA00048679"/>
    </source>
</evidence>
<comment type="catalytic activity">
    <reaction evidence="18">
        <text>L-seryl-[protein] + ATP = O-phospho-L-seryl-[protein] + ADP + H(+)</text>
        <dbReference type="Rhea" id="RHEA:17989"/>
        <dbReference type="Rhea" id="RHEA-COMP:9863"/>
        <dbReference type="Rhea" id="RHEA-COMP:11604"/>
        <dbReference type="ChEBI" id="CHEBI:15378"/>
        <dbReference type="ChEBI" id="CHEBI:29999"/>
        <dbReference type="ChEBI" id="CHEBI:30616"/>
        <dbReference type="ChEBI" id="CHEBI:83421"/>
        <dbReference type="ChEBI" id="CHEBI:456216"/>
        <dbReference type="EC" id="2.7.11.1"/>
    </reaction>
</comment>
<dbReference type="AlphaFoldDB" id="A0A834ZSH8"/>
<keyword evidence="5" id="KW-0808">Transferase</keyword>
<dbReference type="SMART" id="SM00220">
    <property type="entry name" value="S_TKc"/>
    <property type="match status" value="1"/>
</dbReference>
<keyword evidence="10" id="KW-0418">Kinase</keyword>
<keyword evidence="4" id="KW-0245">EGF-like domain</keyword>
<dbReference type="FunFam" id="3.30.200.20:FF:000059">
    <property type="entry name" value="S-receptor-like serine/threonine-protein kinase"/>
    <property type="match status" value="1"/>
</dbReference>
<dbReference type="EMBL" id="JABCRI010000002">
    <property type="protein sequence ID" value="KAF8411672.1"/>
    <property type="molecule type" value="Genomic_DNA"/>
</dbReference>
<dbReference type="Pfam" id="PF00069">
    <property type="entry name" value="Pkinase"/>
    <property type="match status" value="1"/>
</dbReference>
<dbReference type="InterPro" id="IPR051343">
    <property type="entry name" value="G-type_lectin_kinases/EP1-like"/>
</dbReference>
<dbReference type="InterPro" id="IPR036426">
    <property type="entry name" value="Bulb-type_lectin_dom_sf"/>
</dbReference>
<evidence type="ECO:0000256" key="2">
    <source>
        <dbReference type="ARBA" id="ARBA00012513"/>
    </source>
</evidence>
<dbReference type="FunFam" id="1.10.510.10:FF:000237">
    <property type="entry name" value="G-type lectin S-receptor-like serine/threonine-protein kinase"/>
    <property type="match status" value="1"/>
</dbReference>
<dbReference type="GO" id="GO:0030246">
    <property type="term" value="F:carbohydrate binding"/>
    <property type="evidence" value="ECO:0007669"/>
    <property type="project" value="UniProtKB-KW"/>
</dbReference>
<evidence type="ECO:0000256" key="11">
    <source>
        <dbReference type="ARBA" id="ARBA00022840"/>
    </source>
</evidence>
<dbReference type="InterPro" id="IPR011009">
    <property type="entry name" value="Kinase-like_dom_sf"/>
</dbReference>
<dbReference type="Gene3D" id="2.90.10.10">
    <property type="entry name" value="Bulb-type lectin domain"/>
    <property type="match status" value="1"/>
</dbReference>
<dbReference type="SUPFAM" id="SSF51110">
    <property type="entry name" value="alpha-D-mannose-specific plant lectins"/>
    <property type="match status" value="2"/>
</dbReference>
<evidence type="ECO:0000256" key="17">
    <source>
        <dbReference type="ARBA" id="ARBA00047899"/>
    </source>
</evidence>
<evidence type="ECO:0000256" key="13">
    <source>
        <dbReference type="ARBA" id="ARBA00023136"/>
    </source>
</evidence>
<keyword evidence="12" id="KW-1133">Transmembrane helix</keyword>
<evidence type="ECO:0000256" key="6">
    <source>
        <dbReference type="ARBA" id="ARBA00022692"/>
    </source>
</evidence>
<name>A0A834ZSH8_TETSI</name>
<dbReference type="PROSITE" id="PS50011">
    <property type="entry name" value="PROTEIN_KINASE_DOM"/>
    <property type="match status" value="1"/>
</dbReference>
<evidence type="ECO:0000256" key="8">
    <source>
        <dbReference type="ARBA" id="ARBA00022734"/>
    </source>
</evidence>
<dbReference type="OMA" id="EWETRII"/>
<dbReference type="PANTHER" id="PTHR47976:SF85">
    <property type="entry name" value="RECEPTOR-LIKE SERINE_THREONINE-PROTEIN KINASE"/>
    <property type="match status" value="1"/>
</dbReference>
<dbReference type="PROSITE" id="PS00108">
    <property type="entry name" value="PROTEIN_KINASE_ST"/>
    <property type="match status" value="1"/>
</dbReference>
<evidence type="ECO:0000256" key="14">
    <source>
        <dbReference type="ARBA" id="ARBA00023157"/>
    </source>
</evidence>
<dbReference type="PANTHER" id="PTHR47976">
    <property type="entry name" value="G-TYPE LECTIN S-RECEPTOR-LIKE SERINE/THREONINE-PROTEIN KINASE SD2-5"/>
    <property type="match status" value="1"/>
</dbReference>
<comment type="catalytic activity">
    <reaction evidence="17">
        <text>L-threonyl-[protein] + ATP = O-phospho-L-threonyl-[protein] + ADP + H(+)</text>
        <dbReference type="Rhea" id="RHEA:46608"/>
        <dbReference type="Rhea" id="RHEA-COMP:11060"/>
        <dbReference type="Rhea" id="RHEA-COMP:11605"/>
        <dbReference type="ChEBI" id="CHEBI:15378"/>
        <dbReference type="ChEBI" id="CHEBI:30013"/>
        <dbReference type="ChEBI" id="CHEBI:30616"/>
        <dbReference type="ChEBI" id="CHEBI:61977"/>
        <dbReference type="ChEBI" id="CHEBI:456216"/>
        <dbReference type="EC" id="2.7.11.1"/>
    </reaction>
</comment>
<feature type="binding site" evidence="19">
    <location>
        <position position="515"/>
    </location>
    <ligand>
        <name>ATP</name>
        <dbReference type="ChEBI" id="CHEBI:30616"/>
    </ligand>
</feature>
<keyword evidence="8" id="KW-0430">Lectin</keyword>
<dbReference type="InterPro" id="IPR017441">
    <property type="entry name" value="Protein_kinase_ATP_BS"/>
</dbReference>
<dbReference type="GO" id="GO:0005524">
    <property type="term" value="F:ATP binding"/>
    <property type="evidence" value="ECO:0007669"/>
    <property type="project" value="UniProtKB-UniRule"/>
</dbReference>
<dbReference type="EC" id="2.7.11.1" evidence="2"/>
<evidence type="ECO:0000259" key="20">
    <source>
        <dbReference type="PROSITE" id="PS50011"/>
    </source>
</evidence>
<dbReference type="Gene3D" id="3.30.200.20">
    <property type="entry name" value="Phosphorylase Kinase, domain 1"/>
    <property type="match status" value="1"/>
</dbReference>
<comment type="caution">
    <text evidence="21">The sequence shown here is derived from an EMBL/GenBank/DDBJ whole genome shotgun (WGS) entry which is preliminary data.</text>
</comment>
<evidence type="ECO:0000256" key="10">
    <source>
        <dbReference type="ARBA" id="ARBA00022777"/>
    </source>
</evidence>
<evidence type="ECO:0000313" key="22">
    <source>
        <dbReference type="Proteomes" id="UP000655225"/>
    </source>
</evidence>
<protein>
    <recommendedName>
        <fullName evidence="2">non-specific serine/threonine protein kinase</fullName>
        <ecNumber evidence="2">2.7.11.1</ecNumber>
    </recommendedName>
</protein>
<accession>A0A834ZSH8</accession>
<evidence type="ECO:0000256" key="5">
    <source>
        <dbReference type="ARBA" id="ARBA00022679"/>
    </source>
</evidence>
<keyword evidence="14" id="KW-1015">Disulfide bond</keyword>
<keyword evidence="3" id="KW-0723">Serine/threonine-protein kinase</keyword>
<evidence type="ECO:0000256" key="9">
    <source>
        <dbReference type="ARBA" id="ARBA00022741"/>
    </source>
</evidence>
<keyword evidence="6" id="KW-0812">Transmembrane</keyword>
<keyword evidence="9 19" id="KW-0547">Nucleotide-binding</keyword>